<proteinExistence type="predicted"/>
<accession>A0A9J6GAM1</accession>
<reference evidence="2 3" key="1">
    <citation type="journal article" date="2020" name="Cell">
        <title>Large-Scale Comparative Analyses of Tick Genomes Elucidate Their Genetic Diversity and Vector Capacities.</title>
        <authorList>
            <consortium name="Tick Genome and Microbiome Consortium (TIGMIC)"/>
            <person name="Jia N."/>
            <person name="Wang J."/>
            <person name="Shi W."/>
            <person name="Du L."/>
            <person name="Sun Y."/>
            <person name="Zhan W."/>
            <person name="Jiang J.F."/>
            <person name="Wang Q."/>
            <person name="Zhang B."/>
            <person name="Ji P."/>
            <person name="Bell-Sakyi L."/>
            <person name="Cui X.M."/>
            <person name="Yuan T.T."/>
            <person name="Jiang B.G."/>
            <person name="Yang W.F."/>
            <person name="Lam T.T."/>
            <person name="Chang Q.C."/>
            <person name="Ding S.J."/>
            <person name="Wang X.J."/>
            <person name="Zhu J.G."/>
            <person name="Ruan X.D."/>
            <person name="Zhao L."/>
            <person name="Wei J.T."/>
            <person name="Ye R.Z."/>
            <person name="Que T.C."/>
            <person name="Du C.H."/>
            <person name="Zhou Y.H."/>
            <person name="Cheng J.X."/>
            <person name="Dai P.F."/>
            <person name="Guo W.B."/>
            <person name="Han X.H."/>
            <person name="Huang E.J."/>
            <person name="Li L.F."/>
            <person name="Wei W."/>
            <person name="Gao Y.C."/>
            <person name="Liu J.Z."/>
            <person name="Shao H.Z."/>
            <person name="Wang X."/>
            <person name="Wang C.C."/>
            <person name="Yang T.C."/>
            <person name="Huo Q.B."/>
            <person name="Li W."/>
            <person name="Chen H.Y."/>
            <person name="Chen S.E."/>
            <person name="Zhou L.G."/>
            <person name="Ni X.B."/>
            <person name="Tian J.H."/>
            <person name="Sheng Y."/>
            <person name="Liu T."/>
            <person name="Pan Y.S."/>
            <person name="Xia L.Y."/>
            <person name="Li J."/>
            <person name="Zhao F."/>
            <person name="Cao W.C."/>
        </authorList>
    </citation>
    <scope>NUCLEOTIDE SEQUENCE [LARGE SCALE GENOMIC DNA]</scope>
    <source>
        <strain evidence="2">HaeL-2018</strain>
    </source>
</reference>
<feature type="region of interest" description="Disordered" evidence="1">
    <location>
        <begin position="29"/>
        <end position="48"/>
    </location>
</feature>
<comment type="caution">
    <text evidence="2">The sequence shown here is derived from an EMBL/GenBank/DDBJ whole genome shotgun (WGS) entry which is preliminary data.</text>
</comment>
<dbReference type="EMBL" id="JABSTR010000006">
    <property type="protein sequence ID" value="KAH9372538.1"/>
    <property type="molecule type" value="Genomic_DNA"/>
</dbReference>
<gene>
    <name evidence="2" type="ORF">HPB48_000278</name>
</gene>
<protein>
    <submittedName>
        <fullName evidence="2">Uncharacterized protein</fullName>
    </submittedName>
</protein>
<feature type="region of interest" description="Disordered" evidence="1">
    <location>
        <begin position="1"/>
        <end position="23"/>
    </location>
</feature>
<dbReference type="VEuPathDB" id="VectorBase:HLOH_058517"/>
<evidence type="ECO:0000256" key="1">
    <source>
        <dbReference type="SAM" id="MobiDB-lite"/>
    </source>
</evidence>
<keyword evidence="3" id="KW-1185">Reference proteome</keyword>
<dbReference type="Proteomes" id="UP000821853">
    <property type="component" value="Chromosome 4"/>
</dbReference>
<dbReference type="AlphaFoldDB" id="A0A9J6GAM1"/>
<evidence type="ECO:0000313" key="3">
    <source>
        <dbReference type="Proteomes" id="UP000821853"/>
    </source>
</evidence>
<organism evidence="2 3">
    <name type="scientific">Haemaphysalis longicornis</name>
    <name type="common">Bush tick</name>
    <dbReference type="NCBI Taxonomy" id="44386"/>
    <lineage>
        <taxon>Eukaryota</taxon>
        <taxon>Metazoa</taxon>
        <taxon>Ecdysozoa</taxon>
        <taxon>Arthropoda</taxon>
        <taxon>Chelicerata</taxon>
        <taxon>Arachnida</taxon>
        <taxon>Acari</taxon>
        <taxon>Parasitiformes</taxon>
        <taxon>Ixodida</taxon>
        <taxon>Ixodoidea</taxon>
        <taxon>Ixodidae</taxon>
        <taxon>Haemaphysalinae</taxon>
        <taxon>Haemaphysalis</taxon>
    </lineage>
</organism>
<name>A0A9J6GAM1_HAELO</name>
<evidence type="ECO:0000313" key="2">
    <source>
        <dbReference type="EMBL" id="KAH9372538.1"/>
    </source>
</evidence>
<sequence length="124" mass="13602">MMEVEPADTPPGNPPSDSVTPRKRICLPSEAGSEDTELYSVPSDDSTDDDFELVLGKKAKRKAAGSGFAVDWNILNVERIDCYYPGKAPCSYRLVRAGVPERQPQDAQRANYFCLLGSDFVGEN</sequence>